<protein>
    <submittedName>
        <fullName evidence="1">Uncharacterized protein</fullName>
    </submittedName>
</protein>
<accession>A0A846Y4W8</accession>
<keyword evidence="2" id="KW-1185">Reference proteome</keyword>
<name>A0A846Y4W8_9NOCA</name>
<organism evidence="1 2">
    <name type="scientific">Nocardia vermiculata</name>
    <dbReference type="NCBI Taxonomy" id="257274"/>
    <lineage>
        <taxon>Bacteria</taxon>
        <taxon>Bacillati</taxon>
        <taxon>Actinomycetota</taxon>
        <taxon>Actinomycetes</taxon>
        <taxon>Mycobacteriales</taxon>
        <taxon>Nocardiaceae</taxon>
        <taxon>Nocardia</taxon>
    </lineage>
</organism>
<dbReference type="RefSeq" id="WP_067879250.1">
    <property type="nucleotide sequence ID" value="NZ_JAAXOP010000022.1"/>
</dbReference>
<dbReference type="Proteomes" id="UP000565711">
    <property type="component" value="Unassembled WGS sequence"/>
</dbReference>
<sequence length="146" mass="15998">MPVTNTTTASAVKGLTLHVYRNAAAEMDHTNGGITATATRVTLVGISVEDLGGEVTRLPDWQVSTPTEDAPPVVAVVNRRWNGTARYAFLAPAEIRDNEIQRPPAGRYMFGGNYAATHDSRFRNALSYYLNNEGPDVLRVHDRTEL</sequence>
<dbReference type="EMBL" id="JAAXOP010000022">
    <property type="protein sequence ID" value="NKY53887.1"/>
    <property type="molecule type" value="Genomic_DNA"/>
</dbReference>
<evidence type="ECO:0000313" key="2">
    <source>
        <dbReference type="Proteomes" id="UP000565711"/>
    </source>
</evidence>
<gene>
    <name evidence="1" type="ORF">HGA08_27195</name>
</gene>
<proteinExistence type="predicted"/>
<reference evidence="1 2" key="1">
    <citation type="submission" date="2020-04" db="EMBL/GenBank/DDBJ databases">
        <title>MicrobeNet Type strains.</title>
        <authorList>
            <person name="Nicholson A.C."/>
        </authorList>
    </citation>
    <scope>NUCLEOTIDE SEQUENCE [LARGE SCALE GENOMIC DNA]</scope>
    <source>
        <strain evidence="1 2">JCM 12354</strain>
    </source>
</reference>
<dbReference type="AlphaFoldDB" id="A0A846Y4W8"/>
<evidence type="ECO:0000313" key="1">
    <source>
        <dbReference type="EMBL" id="NKY53887.1"/>
    </source>
</evidence>
<comment type="caution">
    <text evidence="1">The sequence shown here is derived from an EMBL/GenBank/DDBJ whole genome shotgun (WGS) entry which is preliminary data.</text>
</comment>